<keyword evidence="1" id="KW-0347">Helicase</keyword>
<feature type="domain" description="DNA helicase Pif1-like DEAD-box helicase" evidence="2">
    <location>
        <begin position="466"/>
        <end position="621"/>
    </location>
</feature>
<keyword evidence="1" id="KW-0233">DNA recombination</keyword>
<proteinExistence type="inferred from homology"/>
<evidence type="ECO:0000313" key="5">
    <source>
        <dbReference type="Proteomes" id="UP001058974"/>
    </source>
</evidence>
<dbReference type="Proteomes" id="UP001058974">
    <property type="component" value="Chromosome 3"/>
</dbReference>
<organism evidence="4 5">
    <name type="scientific">Pisum sativum</name>
    <name type="common">Garden pea</name>
    <name type="synonym">Lathyrus oleraceus</name>
    <dbReference type="NCBI Taxonomy" id="3888"/>
    <lineage>
        <taxon>Eukaryota</taxon>
        <taxon>Viridiplantae</taxon>
        <taxon>Streptophyta</taxon>
        <taxon>Embryophyta</taxon>
        <taxon>Tracheophyta</taxon>
        <taxon>Spermatophyta</taxon>
        <taxon>Magnoliopsida</taxon>
        <taxon>eudicotyledons</taxon>
        <taxon>Gunneridae</taxon>
        <taxon>Pentapetalae</taxon>
        <taxon>rosids</taxon>
        <taxon>fabids</taxon>
        <taxon>Fabales</taxon>
        <taxon>Fabaceae</taxon>
        <taxon>Papilionoideae</taxon>
        <taxon>50 kb inversion clade</taxon>
        <taxon>NPAAA clade</taxon>
        <taxon>Hologalegina</taxon>
        <taxon>IRL clade</taxon>
        <taxon>Fabeae</taxon>
        <taxon>Lathyrus</taxon>
    </lineage>
</organism>
<evidence type="ECO:0000259" key="3">
    <source>
        <dbReference type="Pfam" id="PF14214"/>
    </source>
</evidence>
<comment type="caution">
    <text evidence="4">The sequence shown here is derived from an EMBL/GenBank/DDBJ whole genome shotgun (WGS) entry which is preliminary data.</text>
</comment>
<evidence type="ECO:0000313" key="4">
    <source>
        <dbReference type="EMBL" id="KAI5430575.1"/>
    </source>
</evidence>
<protein>
    <recommendedName>
        <fullName evidence="1">ATP-dependent DNA helicase</fullName>
        <ecNumber evidence="1">5.6.2.3</ecNumber>
    </recommendedName>
</protein>
<keyword evidence="1" id="KW-0547">Nucleotide-binding</keyword>
<dbReference type="GO" id="GO:0005524">
    <property type="term" value="F:ATP binding"/>
    <property type="evidence" value="ECO:0007669"/>
    <property type="project" value="UniProtKB-KW"/>
</dbReference>
<keyword evidence="1" id="KW-0378">Hydrolase</keyword>
<dbReference type="EMBL" id="JAMSHJ010000003">
    <property type="protein sequence ID" value="KAI5430575.1"/>
    <property type="molecule type" value="Genomic_DNA"/>
</dbReference>
<dbReference type="GO" id="GO:0006310">
    <property type="term" value="P:DNA recombination"/>
    <property type="evidence" value="ECO:0007669"/>
    <property type="project" value="UniProtKB-KW"/>
</dbReference>
<comment type="cofactor">
    <cofactor evidence="1">
        <name>Mg(2+)</name>
        <dbReference type="ChEBI" id="CHEBI:18420"/>
    </cofactor>
</comment>
<sequence>MSQSDTDDMDVDEALEDAVMSYVNMDSRENGALSCRPQAKHDIARNFKNNMMMAKSWLPHLITCRHCNARLFHDESRDTCCNGGKISFSQVNAPIELQQLFLDGSTEGKHFRQHIRSYNHVLSFTSIGVHVDKDILAFGRAIYTFCAQDSMEYERDINVIRHDGNLNKVQEIKGYDDPLEIRWIKEHQSDIRAELYRGLQDALHVGETNAENIGKRTIFPSSFIGGCRDTTRRYEDGMAIVLNGVKPDIFLTMTCKDRSVDNRWEVRYNPWLLLKYDCHINVEIYSSIKSIKYLYKYVYKGHDRVAMEVHKGSYMDEVQQYVDARWICPTSWEYLLTNNGTTFNTFQISRDCLVRATSLRMPYALWRLLVMILIFSEPTDVRGLWNAFFTHMVEDYQTTNNVVESYLTNILLKDLNELLNLHGKKIEDYDLPSLPPNTIDGDAISSLIQEELAVDIPNEDIEFVAKLNNDQMITFKTIMNVIVQKHSGVFFVDGPGGTGKTFLYQRLMASLRSRGEIVLATASSGITATLLPSGRTAHSRFKIPIDIQPSSIYGIQKQKDLANLIRVVAAIIWDEAPMTNKNCLEALDLSLQDICSNSAPFGGKVLIMGGDFCQVLPVARKEFLIRIGDGVEPTKADDIVRLPSQITIPWDSEHSIQVLIQHIFPNLELHGWHDPYMVQRAILTPTNDDVQKLNDMIIDQFPGEEHILKI</sequence>
<dbReference type="PANTHER" id="PTHR10492:SF101">
    <property type="entry name" value="ATP-DEPENDENT DNA HELICASE"/>
    <property type="match status" value="1"/>
</dbReference>
<dbReference type="GO" id="GO:0016787">
    <property type="term" value="F:hydrolase activity"/>
    <property type="evidence" value="ECO:0007669"/>
    <property type="project" value="UniProtKB-KW"/>
</dbReference>
<dbReference type="Pfam" id="PF05970">
    <property type="entry name" value="PIF1"/>
    <property type="match status" value="1"/>
</dbReference>
<dbReference type="PANTHER" id="PTHR10492">
    <property type="match status" value="1"/>
</dbReference>
<accession>A0A9D4Y4T6</accession>
<dbReference type="GO" id="GO:0043139">
    <property type="term" value="F:5'-3' DNA helicase activity"/>
    <property type="evidence" value="ECO:0007669"/>
    <property type="project" value="UniProtKB-EC"/>
</dbReference>
<keyword evidence="5" id="KW-1185">Reference proteome</keyword>
<feature type="domain" description="Helitron helicase-like" evidence="3">
    <location>
        <begin position="181"/>
        <end position="259"/>
    </location>
</feature>
<dbReference type="SUPFAM" id="SSF52540">
    <property type="entry name" value="P-loop containing nucleoside triphosphate hydrolases"/>
    <property type="match status" value="1"/>
</dbReference>
<dbReference type="AlphaFoldDB" id="A0A9D4Y4T6"/>
<keyword evidence="1" id="KW-0227">DNA damage</keyword>
<keyword evidence="1" id="KW-0234">DNA repair</keyword>
<dbReference type="InterPro" id="IPR025476">
    <property type="entry name" value="Helitron_helicase-like"/>
</dbReference>
<dbReference type="InterPro" id="IPR027417">
    <property type="entry name" value="P-loop_NTPase"/>
</dbReference>
<comment type="catalytic activity">
    <reaction evidence="1">
        <text>ATP + H2O = ADP + phosphate + H(+)</text>
        <dbReference type="Rhea" id="RHEA:13065"/>
        <dbReference type="ChEBI" id="CHEBI:15377"/>
        <dbReference type="ChEBI" id="CHEBI:15378"/>
        <dbReference type="ChEBI" id="CHEBI:30616"/>
        <dbReference type="ChEBI" id="CHEBI:43474"/>
        <dbReference type="ChEBI" id="CHEBI:456216"/>
        <dbReference type="EC" id="5.6.2.3"/>
    </reaction>
</comment>
<dbReference type="InterPro" id="IPR010285">
    <property type="entry name" value="DNA_helicase_pif1-like_DEAD"/>
</dbReference>
<dbReference type="Pfam" id="PF14214">
    <property type="entry name" value="Helitron_like_N"/>
    <property type="match status" value="1"/>
</dbReference>
<dbReference type="Gene3D" id="3.40.50.300">
    <property type="entry name" value="P-loop containing nucleotide triphosphate hydrolases"/>
    <property type="match status" value="1"/>
</dbReference>
<comment type="similarity">
    <text evidence="1">Belongs to the helicase family.</text>
</comment>
<gene>
    <name evidence="4" type="ORF">KIW84_034967</name>
</gene>
<dbReference type="GO" id="GO:0006281">
    <property type="term" value="P:DNA repair"/>
    <property type="evidence" value="ECO:0007669"/>
    <property type="project" value="UniProtKB-KW"/>
</dbReference>
<dbReference type="GO" id="GO:0000723">
    <property type="term" value="P:telomere maintenance"/>
    <property type="evidence" value="ECO:0007669"/>
    <property type="project" value="InterPro"/>
</dbReference>
<evidence type="ECO:0000256" key="1">
    <source>
        <dbReference type="RuleBase" id="RU363044"/>
    </source>
</evidence>
<evidence type="ECO:0000259" key="2">
    <source>
        <dbReference type="Pfam" id="PF05970"/>
    </source>
</evidence>
<reference evidence="4 5" key="1">
    <citation type="journal article" date="2022" name="Nat. Genet.">
        <title>Improved pea reference genome and pan-genome highlight genomic features and evolutionary characteristics.</title>
        <authorList>
            <person name="Yang T."/>
            <person name="Liu R."/>
            <person name="Luo Y."/>
            <person name="Hu S."/>
            <person name="Wang D."/>
            <person name="Wang C."/>
            <person name="Pandey M.K."/>
            <person name="Ge S."/>
            <person name="Xu Q."/>
            <person name="Li N."/>
            <person name="Li G."/>
            <person name="Huang Y."/>
            <person name="Saxena R.K."/>
            <person name="Ji Y."/>
            <person name="Li M."/>
            <person name="Yan X."/>
            <person name="He Y."/>
            <person name="Liu Y."/>
            <person name="Wang X."/>
            <person name="Xiang C."/>
            <person name="Varshney R.K."/>
            <person name="Ding H."/>
            <person name="Gao S."/>
            <person name="Zong X."/>
        </authorList>
    </citation>
    <scope>NUCLEOTIDE SEQUENCE [LARGE SCALE GENOMIC DNA]</scope>
    <source>
        <strain evidence="4 5">cv. Zhongwan 6</strain>
    </source>
</reference>
<name>A0A9D4Y4T6_PEA</name>
<dbReference type="Gramene" id="Psat03G0496700-T1">
    <property type="protein sequence ID" value="KAI5430575.1"/>
    <property type="gene ID" value="KIW84_034967"/>
</dbReference>
<keyword evidence="1" id="KW-0067">ATP-binding</keyword>
<dbReference type="EC" id="5.6.2.3" evidence="1"/>